<name>A0A3A1UYY4_9BACL</name>
<dbReference type="PANTHER" id="PTHR43736">
    <property type="entry name" value="ADP-RIBOSE PYROPHOSPHATASE"/>
    <property type="match status" value="1"/>
</dbReference>
<dbReference type="PROSITE" id="PS51462">
    <property type="entry name" value="NUDIX"/>
    <property type="match status" value="1"/>
</dbReference>
<accession>A0A3A1UYY4</accession>
<dbReference type="InterPro" id="IPR015797">
    <property type="entry name" value="NUDIX_hydrolase-like_dom_sf"/>
</dbReference>
<comment type="caution">
    <text evidence="5">The sequence shown here is derived from an EMBL/GenBank/DDBJ whole genome shotgun (WGS) entry which is preliminary data.</text>
</comment>
<dbReference type="Proteomes" id="UP000266482">
    <property type="component" value="Unassembled WGS sequence"/>
</dbReference>
<evidence type="ECO:0000256" key="1">
    <source>
        <dbReference type="ARBA" id="ARBA00005582"/>
    </source>
</evidence>
<dbReference type="Gene3D" id="3.90.79.10">
    <property type="entry name" value="Nucleoside Triphosphate Pyrophosphohydrolase"/>
    <property type="match status" value="1"/>
</dbReference>
<organism evidence="5 6">
    <name type="scientific">Paenibacillus nanensis</name>
    <dbReference type="NCBI Taxonomy" id="393251"/>
    <lineage>
        <taxon>Bacteria</taxon>
        <taxon>Bacillati</taxon>
        <taxon>Bacillota</taxon>
        <taxon>Bacilli</taxon>
        <taxon>Bacillales</taxon>
        <taxon>Paenibacillaceae</taxon>
        <taxon>Paenibacillus</taxon>
    </lineage>
</organism>
<reference evidence="5 6" key="1">
    <citation type="submission" date="2018-09" db="EMBL/GenBank/DDBJ databases">
        <title>Paenibacillus aracenensis nov. sp. isolated from a cave in southern Spain.</title>
        <authorList>
            <person name="Jurado V."/>
            <person name="Gutierrez-Patricio S."/>
            <person name="Gonzalez-Pimentel J.L."/>
            <person name="Miller A.Z."/>
            <person name="Laiz L."/>
            <person name="Saiz-Jimenez C."/>
        </authorList>
    </citation>
    <scope>NUCLEOTIDE SEQUENCE [LARGE SCALE GENOMIC DNA]</scope>
    <source>
        <strain evidence="5 6">DSM 22867</strain>
    </source>
</reference>
<dbReference type="GO" id="GO:0016787">
    <property type="term" value="F:hydrolase activity"/>
    <property type="evidence" value="ECO:0007669"/>
    <property type="project" value="UniProtKB-KW"/>
</dbReference>
<evidence type="ECO:0000313" key="6">
    <source>
        <dbReference type="Proteomes" id="UP000266482"/>
    </source>
</evidence>
<dbReference type="EMBL" id="QXQA01000004">
    <property type="protein sequence ID" value="RIX53698.1"/>
    <property type="molecule type" value="Genomic_DNA"/>
</dbReference>
<dbReference type="PROSITE" id="PS00893">
    <property type="entry name" value="NUDIX_BOX"/>
    <property type="match status" value="1"/>
</dbReference>
<dbReference type="InterPro" id="IPR020476">
    <property type="entry name" value="Nudix_hydrolase"/>
</dbReference>
<dbReference type="Pfam" id="PF00293">
    <property type="entry name" value="NUDIX"/>
    <property type="match status" value="1"/>
</dbReference>
<dbReference type="CDD" id="cd04699">
    <property type="entry name" value="NUDIX_MutT_Nudt1"/>
    <property type="match status" value="1"/>
</dbReference>
<comment type="similarity">
    <text evidence="1 3">Belongs to the Nudix hydrolase family.</text>
</comment>
<keyword evidence="6" id="KW-1185">Reference proteome</keyword>
<keyword evidence="2 3" id="KW-0378">Hydrolase</keyword>
<sequence>MMSNSIIVVVKAIVLRKGKVLLLKRSSTEKVGAGEWDTAGGKIEFGEELETALIREIMEEAGIDVQVERLLYASTFLTNKSRQVVLLSYLCASDLEEIRLSEEHSDYVWATPEQAASLLPPSIREEWVRHGVWKLEEWKK</sequence>
<dbReference type="InterPro" id="IPR000086">
    <property type="entry name" value="NUDIX_hydrolase_dom"/>
</dbReference>
<dbReference type="PRINTS" id="PR00502">
    <property type="entry name" value="NUDIXFAMILY"/>
</dbReference>
<dbReference type="AlphaFoldDB" id="A0A3A1UYY4"/>
<evidence type="ECO:0000256" key="3">
    <source>
        <dbReference type="RuleBase" id="RU003476"/>
    </source>
</evidence>
<feature type="domain" description="Nudix hydrolase" evidence="4">
    <location>
        <begin position="1"/>
        <end position="136"/>
    </location>
</feature>
<dbReference type="OrthoDB" id="9787476at2"/>
<protein>
    <submittedName>
        <fullName evidence="5">NUDIX domain-containing protein</fullName>
    </submittedName>
</protein>
<gene>
    <name evidence="5" type="ORF">D3P08_09770</name>
</gene>
<dbReference type="InterPro" id="IPR020084">
    <property type="entry name" value="NUDIX_hydrolase_CS"/>
</dbReference>
<evidence type="ECO:0000256" key="2">
    <source>
        <dbReference type="ARBA" id="ARBA00022801"/>
    </source>
</evidence>
<evidence type="ECO:0000313" key="5">
    <source>
        <dbReference type="EMBL" id="RIX53698.1"/>
    </source>
</evidence>
<evidence type="ECO:0000259" key="4">
    <source>
        <dbReference type="PROSITE" id="PS51462"/>
    </source>
</evidence>
<dbReference type="SUPFAM" id="SSF55811">
    <property type="entry name" value="Nudix"/>
    <property type="match status" value="1"/>
</dbReference>
<proteinExistence type="inferred from homology"/>
<dbReference type="PANTHER" id="PTHR43736:SF1">
    <property type="entry name" value="DIHYDRONEOPTERIN TRIPHOSPHATE DIPHOSPHATASE"/>
    <property type="match status" value="1"/>
</dbReference>